<feature type="transmembrane region" description="Helical" evidence="4">
    <location>
        <begin position="209"/>
        <end position="230"/>
    </location>
</feature>
<feature type="transmembrane region" description="Helical" evidence="4">
    <location>
        <begin position="332"/>
        <end position="352"/>
    </location>
</feature>
<proteinExistence type="predicted"/>
<feature type="transmembrane region" description="Helical" evidence="4">
    <location>
        <begin position="70"/>
        <end position="92"/>
    </location>
</feature>
<dbReference type="InterPro" id="IPR020846">
    <property type="entry name" value="MFS_dom"/>
</dbReference>
<dbReference type="InterPro" id="IPR050327">
    <property type="entry name" value="Proton-linked_MCT"/>
</dbReference>
<dbReference type="Pfam" id="PF07690">
    <property type="entry name" value="MFS_1"/>
    <property type="match status" value="1"/>
</dbReference>
<protein>
    <submittedName>
        <fullName evidence="6">MFS transporter</fullName>
    </submittedName>
</protein>
<feature type="transmembrane region" description="Helical" evidence="4">
    <location>
        <begin position="277"/>
        <end position="294"/>
    </location>
</feature>
<dbReference type="RefSeq" id="WP_114582012.1">
    <property type="nucleotide sequence ID" value="NZ_QPMH01000007.1"/>
</dbReference>
<feature type="transmembrane region" description="Helical" evidence="4">
    <location>
        <begin position="37"/>
        <end position="58"/>
    </location>
</feature>
<gene>
    <name evidence="6" type="ORF">DRB17_09790</name>
</gene>
<keyword evidence="7" id="KW-1185">Reference proteome</keyword>
<feature type="transmembrane region" description="Helical" evidence="4">
    <location>
        <begin position="98"/>
        <end position="121"/>
    </location>
</feature>
<dbReference type="InterPro" id="IPR011701">
    <property type="entry name" value="MFS"/>
</dbReference>
<evidence type="ECO:0000256" key="2">
    <source>
        <dbReference type="ARBA" id="ARBA00022989"/>
    </source>
</evidence>
<keyword evidence="3 4" id="KW-0472">Membrane</keyword>
<keyword evidence="1 4" id="KW-0812">Transmembrane</keyword>
<comment type="caution">
    <text evidence="6">The sequence shown here is derived from an EMBL/GenBank/DDBJ whole genome shotgun (WGS) entry which is preliminary data.</text>
</comment>
<name>A0A369TC71_9PROT</name>
<evidence type="ECO:0000313" key="7">
    <source>
        <dbReference type="Proteomes" id="UP000253941"/>
    </source>
</evidence>
<evidence type="ECO:0000256" key="3">
    <source>
        <dbReference type="ARBA" id="ARBA00023136"/>
    </source>
</evidence>
<organism evidence="6 7">
    <name type="scientific">Ferruginivarius sediminum</name>
    <dbReference type="NCBI Taxonomy" id="2661937"/>
    <lineage>
        <taxon>Bacteria</taxon>
        <taxon>Pseudomonadati</taxon>
        <taxon>Pseudomonadota</taxon>
        <taxon>Alphaproteobacteria</taxon>
        <taxon>Rhodospirillales</taxon>
        <taxon>Rhodospirillaceae</taxon>
        <taxon>Ferruginivarius</taxon>
    </lineage>
</organism>
<keyword evidence="2 4" id="KW-1133">Transmembrane helix</keyword>
<dbReference type="InterPro" id="IPR036259">
    <property type="entry name" value="MFS_trans_sf"/>
</dbReference>
<feature type="transmembrane region" description="Helical" evidence="4">
    <location>
        <begin position="242"/>
        <end position="265"/>
    </location>
</feature>
<feature type="transmembrane region" description="Helical" evidence="4">
    <location>
        <begin position="133"/>
        <end position="152"/>
    </location>
</feature>
<dbReference type="AlphaFoldDB" id="A0A369TC71"/>
<dbReference type="PROSITE" id="PS50850">
    <property type="entry name" value="MFS"/>
    <property type="match status" value="1"/>
</dbReference>
<dbReference type="CDD" id="cd17355">
    <property type="entry name" value="MFS_YcxA_like"/>
    <property type="match status" value="1"/>
</dbReference>
<evidence type="ECO:0000313" key="6">
    <source>
        <dbReference type="EMBL" id="RDD62114.1"/>
    </source>
</evidence>
<dbReference type="EMBL" id="QPMH01000007">
    <property type="protein sequence ID" value="RDD62114.1"/>
    <property type="molecule type" value="Genomic_DNA"/>
</dbReference>
<dbReference type="Gene3D" id="1.20.1250.20">
    <property type="entry name" value="MFS general substrate transporter like domains"/>
    <property type="match status" value="1"/>
</dbReference>
<feature type="transmembrane region" description="Helical" evidence="4">
    <location>
        <begin position="158"/>
        <end position="179"/>
    </location>
</feature>
<reference evidence="6 7" key="1">
    <citation type="submission" date="2018-07" db="EMBL/GenBank/DDBJ databases">
        <title>Venubactetium sediminum gen. nov., sp. nov., isolated from a marine solar saltern.</title>
        <authorList>
            <person name="Wang S."/>
        </authorList>
    </citation>
    <scope>NUCLEOTIDE SEQUENCE [LARGE SCALE GENOMIC DNA]</scope>
    <source>
        <strain evidence="6 7">WD2A32</strain>
    </source>
</reference>
<accession>A0A369TC71</accession>
<evidence type="ECO:0000256" key="1">
    <source>
        <dbReference type="ARBA" id="ARBA00022692"/>
    </source>
</evidence>
<feature type="transmembrane region" description="Helical" evidence="4">
    <location>
        <begin position="300"/>
        <end position="325"/>
    </location>
</feature>
<dbReference type="GO" id="GO:0022857">
    <property type="term" value="F:transmembrane transporter activity"/>
    <property type="evidence" value="ECO:0007669"/>
    <property type="project" value="InterPro"/>
</dbReference>
<evidence type="ECO:0000259" key="5">
    <source>
        <dbReference type="PROSITE" id="PS50850"/>
    </source>
</evidence>
<dbReference type="PANTHER" id="PTHR11360:SF284">
    <property type="entry name" value="EG:103B4.3 PROTEIN-RELATED"/>
    <property type="match status" value="1"/>
</dbReference>
<dbReference type="Proteomes" id="UP000253941">
    <property type="component" value="Unassembled WGS sequence"/>
</dbReference>
<feature type="transmembrane region" description="Helical" evidence="4">
    <location>
        <begin position="364"/>
        <end position="383"/>
    </location>
</feature>
<evidence type="ECO:0000256" key="4">
    <source>
        <dbReference type="SAM" id="Phobius"/>
    </source>
</evidence>
<feature type="domain" description="Major facilitator superfamily (MFS) profile" evidence="5">
    <location>
        <begin position="5"/>
        <end position="388"/>
    </location>
</feature>
<sequence length="402" mass="41715">MSRSVWLVVLCSGTVLGLVLGVRHSLGLFLTPISVELDMGFGVFALALGLMNLVWGLISPFAGAIADRHGAGRVVVVGGLCYAAGLLLLTVSGDGEQLLLGGILIGLGLSGGGFSVVLGAAGRAAPPEHRSKALGIVTMVGSLGQFVALPFMHAMIGGLGWGASLMVAAAIMLVMVPLASGVAGRPTGGAEGGQTLREALAEARDERGFWLLNAGFFVCGFHLAFVGVHLPSYLANQGFASWLAATGLTLVGLFNAVGSYIFGALGGRYSKKTMLSLLYLSRAAIFLAFLVVPLTEASVLIFSAVIGFVWLGTVPLTSGLVATIFGTTYLSTLFGIVFVSHQIGSFFGSWLGGFVFDTVGSYEVMWWVNVALALLSAALHWPIAERPKPRLAAAQSAQRRVA</sequence>
<dbReference type="PANTHER" id="PTHR11360">
    <property type="entry name" value="MONOCARBOXYLATE TRANSPORTER"/>
    <property type="match status" value="1"/>
</dbReference>
<dbReference type="SUPFAM" id="SSF103473">
    <property type="entry name" value="MFS general substrate transporter"/>
    <property type="match status" value="1"/>
</dbReference>